<dbReference type="PANTHER" id="PTHR30413:SF10">
    <property type="entry name" value="CAPSULE POLYSACCHARIDE EXPORT INNER-MEMBRANE PROTEIN CTRC"/>
    <property type="match status" value="1"/>
</dbReference>
<feature type="transmembrane region" description="Helical" evidence="3">
    <location>
        <begin position="116"/>
        <end position="138"/>
    </location>
</feature>
<dbReference type="EMBL" id="QBKP01000005">
    <property type="protein sequence ID" value="PTX50536.1"/>
    <property type="molecule type" value="Genomic_DNA"/>
</dbReference>
<feature type="transmembrane region" description="Helical" evidence="3">
    <location>
        <begin position="36"/>
        <end position="61"/>
    </location>
</feature>
<gene>
    <name evidence="4" type="ORF">C8N34_105180</name>
</gene>
<keyword evidence="5" id="KW-1185">Reference proteome</keyword>
<dbReference type="GO" id="GO:0015920">
    <property type="term" value="P:lipopolysaccharide transport"/>
    <property type="evidence" value="ECO:0007669"/>
    <property type="project" value="TreeGrafter"/>
</dbReference>
<proteinExistence type="inferred from homology"/>
<comment type="similarity">
    <text evidence="1">Belongs to the ABC-2 integral membrane protein family.</text>
</comment>
<dbReference type="RefSeq" id="WP_054303279.1">
    <property type="nucleotide sequence ID" value="NZ_QBKP01000005.1"/>
</dbReference>
<keyword evidence="2" id="KW-0813">Transport</keyword>
<dbReference type="OrthoDB" id="7835223at2"/>
<keyword evidence="3" id="KW-0472">Membrane</keyword>
<feature type="transmembrane region" description="Helical" evidence="3">
    <location>
        <begin position="241"/>
        <end position="261"/>
    </location>
</feature>
<evidence type="ECO:0000313" key="4">
    <source>
        <dbReference type="EMBL" id="PTX50536.1"/>
    </source>
</evidence>
<name>A0A2T6B390_9RHOB</name>
<evidence type="ECO:0000256" key="1">
    <source>
        <dbReference type="ARBA" id="ARBA00007783"/>
    </source>
</evidence>
<dbReference type="PANTHER" id="PTHR30413">
    <property type="entry name" value="INNER MEMBRANE TRANSPORT PERMEASE"/>
    <property type="match status" value="1"/>
</dbReference>
<evidence type="ECO:0000256" key="2">
    <source>
        <dbReference type="ARBA" id="ARBA00022448"/>
    </source>
</evidence>
<evidence type="ECO:0000313" key="5">
    <source>
        <dbReference type="Proteomes" id="UP000244224"/>
    </source>
</evidence>
<organism evidence="4 5">
    <name type="scientific">Gemmobacter caeni</name>
    <dbReference type="NCBI Taxonomy" id="589035"/>
    <lineage>
        <taxon>Bacteria</taxon>
        <taxon>Pseudomonadati</taxon>
        <taxon>Pseudomonadota</taxon>
        <taxon>Alphaproteobacteria</taxon>
        <taxon>Rhodobacterales</taxon>
        <taxon>Paracoccaceae</taxon>
        <taxon>Gemmobacter</taxon>
    </lineage>
</organism>
<feature type="transmembrane region" description="Helical" evidence="3">
    <location>
        <begin position="150"/>
        <end position="174"/>
    </location>
</feature>
<feature type="transmembrane region" description="Helical" evidence="3">
    <location>
        <begin position="73"/>
        <end position="96"/>
    </location>
</feature>
<reference evidence="4 5" key="1">
    <citation type="submission" date="2018-04" db="EMBL/GenBank/DDBJ databases">
        <title>Genomic Encyclopedia of Archaeal and Bacterial Type Strains, Phase II (KMG-II): from individual species to whole genera.</title>
        <authorList>
            <person name="Goeker M."/>
        </authorList>
    </citation>
    <scope>NUCLEOTIDE SEQUENCE [LARGE SCALE GENOMIC DNA]</scope>
    <source>
        <strain evidence="4 5">DSM 21823</strain>
    </source>
</reference>
<evidence type="ECO:0000256" key="3">
    <source>
        <dbReference type="SAM" id="Phobius"/>
    </source>
</evidence>
<keyword evidence="3" id="KW-1133">Transmembrane helix</keyword>
<protein>
    <submittedName>
        <fullName evidence="4">ABC-type polysaccharide/polyol phosphate export permease</fullName>
    </submittedName>
</protein>
<keyword evidence="3" id="KW-0812">Transmembrane</keyword>
<sequence>MFEAERARSSAQSAFATLELIFHASVRHVRQGHGNAVLGLLLNMVQTVVLVLVFYTMMTLMGSNRAAAVRGNFVLYVMSGVFMFMTHSKALGAVAGAEGPTSAMMKHAPMNTIVSIASSALSSLYLQILSASCVLYGYHAAFTPITIHDPVGAMGMMLLSWASGVAIGMIFLAAKPWAPDVFGVVTMVYMRANMIASGKMLIANQAPHKIRQWFDWNPLFHTIDQGRGFVFMNYHPHYTSIGYAVKVTCVCFVIGMMAEFYTRKHISASWFSKR</sequence>
<dbReference type="Proteomes" id="UP000244224">
    <property type="component" value="Unassembled WGS sequence"/>
</dbReference>
<comment type="caution">
    <text evidence="4">The sequence shown here is derived from an EMBL/GenBank/DDBJ whole genome shotgun (WGS) entry which is preliminary data.</text>
</comment>
<dbReference type="AlphaFoldDB" id="A0A2T6B390"/>
<accession>A0A2T6B390</accession>